<sequence>MTDYAAVITFPSNSVTYEVFSKAREASGDYGLQAAAIVERSADGQLKVAEGDDSVIGSATLGGSLIGVLIGVLGGPVGTLLGLAVGATGGALVDATRADQGDEILVSFAQAVPAGSNAIVAETSEADTSVLDGFVTQHGGTIARRPLDDVIAELEANEEAADEAAKAARKALREKKKAERAESRSERVEALKAKFHHDA</sequence>
<proteinExistence type="predicted"/>
<evidence type="ECO:0000313" key="2">
    <source>
        <dbReference type="EMBL" id="QFU99478.1"/>
    </source>
</evidence>
<dbReference type="InterPro" id="IPR009200">
    <property type="entry name" value="DUF1269_membrane"/>
</dbReference>
<name>A0A5P9QDC7_9MICO</name>
<accession>A0A5P9QDC7</accession>
<evidence type="ECO:0008006" key="4">
    <source>
        <dbReference type="Google" id="ProtNLM"/>
    </source>
</evidence>
<gene>
    <name evidence="2" type="ORF">KDY119_03009</name>
</gene>
<feature type="region of interest" description="Disordered" evidence="1">
    <location>
        <begin position="175"/>
        <end position="199"/>
    </location>
</feature>
<dbReference type="RefSeq" id="WP_036947374.1">
    <property type="nucleotide sequence ID" value="NZ_BAABIH010000008.1"/>
</dbReference>
<dbReference type="Pfam" id="PF06897">
    <property type="entry name" value="DUF1269"/>
    <property type="match status" value="1"/>
</dbReference>
<dbReference type="KEGG" id="lxl:KDY119_03009"/>
<protein>
    <recommendedName>
        <fullName evidence="4">DUF1269 domain-containing protein</fullName>
    </recommendedName>
</protein>
<keyword evidence="3" id="KW-1185">Reference proteome</keyword>
<evidence type="ECO:0000256" key="1">
    <source>
        <dbReference type="SAM" id="MobiDB-lite"/>
    </source>
</evidence>
<dbReference type="AlphaFoldDB" id="A0A5P9QDC7"/>
<feature type="compositionally biased region" description="Basic and acidic residues" evidence="1">
    <location>
        <begin position="176"/>
        <end position="199"/>
    </location>
</feature>
<organism evidence="2 3">
    <name type="scientific">Luteimicrobium xylanilyticum</name>
    <dbReference type="NCBI Taxonomy" id="1133546"/>
    <lineage>
        <taxon>Bacteria</taxon>
        <taxon>Bacillati</taxon>
        <taxon>Actinomycetota</taxon>
        <taxon>Actinomycetes</taxon>
        <taxon>Micrococcales</taxon>
        <taxon>Luteimicrobium</taxon>
    </lineage>
</organism>
<reference evidence="2 3" key="1">
    <citation type="submission" date="2019-10" db="EMBL/GenBank/DDBJ databases">
        <title>Genome sequence of Luteimicrobium xylanilyticum HY-24.</title>
        <authorList>
            <person name="Kim D.Y."/>
            <person name="Park H.-Y."/>
        </authorList>
    </citation>
    <scope>NUCLEOTIDE SEQUENCE [LARGE SCALE GENOMIC DNA]</scope>
    <source>
        <strain evidence="2 3">HY-24</strain>
    </source>
</reference>
<evidence type="ECO:0000313" key="3">
    <source>
        <dbReference type="Proteomes" id="UP000326702"/>
    </source>
</evidence>
<dbReference type="OrthoDB" id="5118230at2"/>
<dbReference type="Proteomes" id="UP000326702">
    <property type="component" value="Chromosome"/>
</dbReference>
<dbReference type="EMBL" id="CP045529">
    <property type="protein sequence ID" value="QFU99478.1"/>
    <property type="molecule type" value="Genomic_DNA"/>
</dbReference>